<keyword evidence="2" id="KW-1185">Reference proteome</keyword>
<reference evidence="1 2" key="1">
    <citation type="submission" date="2022-05" db="EMBL/GenBank/DDBJ databases">
        <authorList>
            <consortium name="Genoscope - CEA"/>
            <person name="William W."/>
        </authorList>
    </citation>
    <scope>NUCLEOTIDE SEQUENCE [LARGE SCALE GENOMIC DNA]</scope>
</reference>
<organism evidence="1 2">
    <name type="scientific">Porites lobata</name>
    <dbReference type="NCBI Taxonomy" id="104759"/>
    <lineage>
        <taxon>Eukaryota</taxon>
        <taxon>Metazoa</taxon>
        <taxon>Cnidaria</taxon>
        <taxon>Anthozoa</taxon>
        <taxon>Hexacorallia</taxon>
        <taxon>Scleractinia</taxon>
        <taxon>Fungiina</taxon>
        <taxon>Poritidae</taxon>
        <taxon>Porites</taxon>
    </lineage>
</organism>
<evidence type="ECO:0000313" key="1">
    <source>
        <dbReference type="EMBL" id="CAH3163282.1"/>
    </source>
</evidence>
<sequence length="127" mass="13737">MSTTVSSEACLLQGRLGEWVRESSQSNNNKFNDHGVLRNKLCSIEAGHIISNDVLHLAYDGSVSENDCIIEHGVSNSKINSNGSYDKLVSPVKGETSNSGYQFPLATSCQAKLSFLGLMCQTPLTQL</sequence>
<proteinExistence type="predicted"/>
<dbReference type="Proteomes" id="UP001159405">
    <property type="component" value="Unassembled WGS sequence"/>
</dbReference>
<evidence type="ECO:0000313" key="2">
    <source>
        <dbReference type="Proteomes" id="UP001159405"/>
    </source>
</evidence>
<comment type="caution">
    <text evidence="1">The sequence shown here is derived from an EMBL/GenBank/DDBJ whole genome shotgun (WGS) entry which is preliminary data.</text>
</comment>
<protein>
    <submittedName>
        <fullName evidence="1">Uncharacterized protein</fullName>
    </submittedName>
</protein>
<dbReference type="EMBL" id="CALNXK010000126">
    <property type="protein sequence ID" value="CAH3163282.1"/>
    <property type="molecule type" value="Genomic_DNA"/>
</dbReference>
<gene>
    <name evidence="1" type="ORF">PLOB_00005810</name>
</gene>
<name>A0ABN8QJT6_9CNID</name>
<accession>A0ABN8QJT6</accession>